<comment type="caution">
    <text evidence="1">The sequence shown here is derived from an EMBL/GenBank/DDBJ whole genome shotgun (WGS) entry which is preliminary data.</text>
</comment>
<evidence type="ECO:0000313" key="1">
    <source>
        <dbReference type="EMBL" id="MDC2829534.1"/>
    </source>
</evidence>
<dbReference type="RefSeq" id="WP_272225805.1">
    <property type="nucleotide sequence ID" value="NZ_JAQONE010000014.1"/>
</dbReference>
<dbReference type="Proteomes" id="UP001220670">
    <property type="component" value="Unassembled WGS sequence"/>
</dbReference>
<reference evidence="1" key="1">
    <citation type="submission" date="2023-01" db="EMBL/GenBank/DDBJ databases">
        <title>Genome analysis of 13 Lactobacillus isolated from gut of wild boar.</title>
        <authorList>
            <person name="Papp P."/>
            <person name="Libisch B."/>
            <person name="Nagy T."/>
            <person name="Olasz F."/>
        </authorList>
    </citation>
    <scope>NUCLEOTIDE SEQUENCE</scope>
    <source>
        <strain evidence="1">F146</strain>
    </source>
</reference>
<proteinExistence type="predicted"/>
<dbReference type="AlphaFoldDB" id="A0AAJ1HRT2"/>
<gene>
    <name evidence="1" type="ORF">PO250_04265</name>
</gene>
<name>A0AAJ1HRT2_LIMMU</name>
<evidence type="ECO:0000313" key="2">
    <source>
        <dbReference type="Proteomes" id="UP001220670"/>
    </source>
</evidence>
<protein>
    <submittedName>
        <fullName evidence="1">Uncharacterized protein</fullName>
    </submittedName>
</protein>
<accession>A0AAJ1HRT2</accession>
<organism evidence="1 2">
    <name type="scientific">Limosilactobacillus mucosae</name>
    <name type="common">Lactobacillus mucosae</name>
    <dbReference type="NCBI Taxonomy" id="97478"/>
    <lineage>
        <taxon>Bacteria</taxon>
        <taxon>Bacillati</taxon>
        <taxon>Bacillota</taxon>
        <taxon>Bacilli</taxon>
        <taxon>Lactobacillales</taxon>
        <taxon>Lactobacillaceae</taxon>
        <taxon>Limosilactobacillus</taxon>
    </lineage>
</organism>
<sequence length="335" mass="37955">MLYTSTKTEYKQLTRADNINTYTAHNDGLTTISESSHVVTPAKGKSRVRGNKGARMTASARAKIRSRMLDSLWNNFADCGVDSLRCAFFSAHFDKETKSVQVAQNRVAKWLDSLPFKVIAWTSIVEYDQYGLTHVHVILKADKSVLNHGINYLHDTLIKAFKPFGKAHSARIYNLDGLGHYLLMSDTSKAKSVKQAVKDEQESKAIYDTVKGLNVPTNVKRQAKKQWRKSHTEKKKAVAKAYEKRTDKVMRKSYGQQHGVKVRCCRTDVWAFIAEHGRYQGSTITRITSIDELGTEHLVNIIKRDVYRLNDTDTRTLQHMLSAIKAYQDTAKAVA</sequence>
<dbReference type="EMBL" id="JAQONE010000014">
    <property type="protein sequence ID" value="MDC2829534.1"/>
    <property type="molecule type" value="Genomic_DNA"/>
</dbReference>